<dbReference type="EMBL" id="PPPD01000004">
    <property type="protein sequence ID" value="PNY79322.1"/>
    <property type="molecule type" value="Genomic_DNA"/>
</dbReference>
<gene>
    <name evidence="2" type="ORF">CVO96_19545</name>
</gene>
<feature type="transmembrane region" description="Helical" evidence="1">
    <location>
        <begin position="50"/>
        <end position="67"/>
    </location>
</feature>
<evidence type="ECO:0000256" key="1">
    <source>
        <dbReference type="SAM" id="Phobius"/>
    </source>
</evidence>
<proteinExistence type="predicted"/>
<dbReference type="AlphaFoldDB" id="A0A2K3URZ9"/>
<evidence type="ECO:0000313" key="3">
    <source>
        <dbReference type="Proteomes" id="UP000236379"/>
    </source>
</evidence>
<keyword evidence="3" id="KW-1185">Reference proteome</keyword>
<evidence type="ECO:0000313" key="2">
    <source>
        <dbReference type="EMBL" id="PNY79322.1"/>
    </source>
</evidence>
<dbReference type="RefSeq" id="WP_103314149.1">
    <property type="nucleotide sequence ID" value="NZ_PPPD01000004.1"/>
</dbReference>
<reference evidence="2 3" key="1">
    <citation type="submission" date="2018-01" db="EMBL/GenBank/DDBJ databases">
        <title>Deinococcus koreensis sp. nov., a radiation-resistant bacterium isolated from river water.</title>
        <authorList>
            <person name="Choi A."/>
        </authorList>
    </citation>
    <scope>NUCLEOTIDE SEQUENCE [LARGE SCALE GENOMIC DNA]</scope>
    <source>
        <strain evidence="2 3">SJW1-2</strain>
    </source>
</reference>
<keyword evidence="1" id="KW-0472">Membrane</keyword>
<comment type="caution">
    <text evidence="2">The sequence shown here is derived from an EMBL/GenBank/DDBJ whole genome shotgun (WGS) entry which is preliminary data.</text>
</comment>
<keyword evidence="1" id="KW-0812">Transmembrane</keyword>
<feature type="transmembrane region" description="Helical" evidence="1">
    <location>
        <begin position="26"/>
        <end position="44"/>
    </location>
</feature>
<protein>
    <submittedName>
        <fullName evidence="2">Uncharacterized protein</fullName>
    </submittedName>
</protein>
<dbReference type="Proteomes" id="UP000236379">
    <property type="component" value="Unassembled WGS sequence"/>
</dbReference>
<name>A0A2K3URZ9_9DEIO</name>
<organism evidence="2 3">
    <name type="scientific">Deinococcus koreensis</name>
    <dbReference type="NCBI Taxonomy" id="2054903"/>
    <lineage>
        <taxon>Bacteria</taxon>
        <taxon>Thermotogati</taxon>
        <taxon>Deinococcota</taxon>
        <taxon>Deinococci</taxon>
        <taxon>Deinococcales</taxon>
        <taxon>Deinococcaceae</taxon>
        <taxon>Deinococcus</taxon>
    </lineage>
</organism>
<keyword evidence="1" id="KW-1133">Transmembrane helix</keyword>
<accession>A0A2K3URZ9</accession>
<dbReference type="OrthoDB" id="74216at2"/>
<sequence length="96" mass="10365">MTDSDGTAPVVQGDVPRTNRLPVPTTAYTVFLLMLSLGGLSVAFVDPKGLVLLVVVLAYAAHVRLLLTGRAEQRRTNELLEELLDAPGPFLPRRSP</sequence>